<dbReference type="EMBL" id="RRAZ01000015">
    <property type="protein sequence ID" value="RRH73948.1"/>
    <property type="molecule type" value="Genomic_DNA"/>
</dbReference>
<dbReference type="AlphaFoldDB" id="A0A3P3DMW3"/>
<accession>A0A3P3DMW3</accession>
<dbReference type="OrthoDB" id="7820657at2"/>
<keyword evidence="2" id="KW-1185">Reference proteome</keyword>
<evidence type="ECO:0000313" key="1">
    <source>
        <dbReference type="EMBL" id="RRH73948.1"/>
    </source>
</evidence>
<evidence type="ECO:0000313" key="2">
    <source>
        <dbReference type="Proteomes" id="UP000282125"/>
    </source>
</evidence>
<gene>
    <name evidence="1" type="ORF">EG244_11720</name>
</gene>
<name>A0A3P3DMW3_9RHOB</name>
<protein>
    <submittedName>
        <fullName evidence="1">Uncharacterized protein</fullName>
    </submittedName>
</protein>
<organism evidence="1 2">
    <name type="scientific">Falsigemmobacter faecalis</name>
    <dbReference type="NCBI Taxonomy" id="2488730"/>
    <lineage>
        <taxon>Bacteria</taxon>
        <taxon>Pseudomonadati</taxon>
        <taxon>Pseudomonadota</taxon>
        <taxon>Alphaproteobacteria</taxon>
        <taxon>Rhodobacterales</taxon>
        <taxon>Paracoccaceae</taxon>
        <taxon>Falsigemmobacter</taxon>
    </lineage>
</organism>
<dbReference type="Proteomes" id="UP000282125">
    <property type="component" value="Unassembled WGS sequence"/>
</dbReference>
<proteinExistence type="predicted"/>
<comment type="caution">
    <text evidence="1">The sequence shown here is derived from an EMBL/GenBank/DDBJ whole genome shotgun (WGS) entry which is preliminary data.</text>
</comment>
<reference evidence="1 2" key="1">
    <citation type="submission" date="2018-11" db="EMBL/GenBank/DDBJ databases">
        <title>Gemmobacter sp. nov., YIM 102744-1 draft genome.</title>
        <authorList>
            <person name="Li G."/>
            <person name="Jiang Y."/>
        </authorList>
    </citation>
    <scope>NUCLEOTIDE SEQUENCE [LARGE SCALE GENOMIC DNA]</scope>
    <source>
        <strain evidence="1 2">YIM 102744-1</strain>
    </source>
</reference>
<sequence length="289" mass="33013">MIFDGMDSFLAAHAAEFQARPAALVFAEDAVELASTLQHLANLGFGRIGVLCDDLLVWPEGAPERAHRIRCDIFQDEALILAVNRMIAAAPGAWLHYCYNGEYLHYPFCESRSVLDVTTFQSEERRDTIVTPVVDLYAADTQRNPDGVCRKTAMLDRIGYYALERGDPLKNWEPKPRQVDLFGGLRWRFEEHVPWTRRRIDRVSLFRAVPGLALREDHTFTIEEYNTLNCPWHHNLSGAVCSFRTAKALRINPGSREAIGSFTWAHSVPFEWSSRQLMELGLMEPGQWF</sequence>
<dbReference type="RefSeq" id="WP_124965183.1">
    <property type="nucleotide sequence ID" value="NZ_RRAZ01000015.1"/>
</dbReference>